<dbReference type="SUPFAM" id="SSF55874">
    <property type="entry name" value="ATPase domain of HSP90 chaperone/DNA topoisomerase II/histidine kinase"/>
    <property type="match status" value="1"/>
</dbReference>
<dbReference type="Pfam" id="PF02518">
    <property type="entry name" value="HATPase_c"/>
    <property type="match status" value="1"/>
</dbReference>
<dbReference type="InterPro" id="IPR036890">
    <property type="entry name" value="HATPase_C_sf"/>
</dbReference>
<evidence type="ECO:0000259" key="12">
    <source>
        <dbReference type="PROSITE" id="PS50885"/>
    </source>
</evidence>
<keyword evidence="10" id="KW-0472">Membrane</keyword>
<dbReference type="GO" id="GO:0005524">
    <property type="term" value="F:ATP binding"/>
    <property type="evidence" value="ECO:0007669"/>
    <property type="project" value="UniProtKB-KW"/>
</dbReference>
<dbReference type="PANTHER" id="PTHR41523:SF8">
    <property type="entry name" value="ETHYLENE RESPONSE SENSOR PROTEIN"/>
    <property type="match status" value="1"/>
</dbReference>
<keyword evidence="14" id="KW-1185">Reference proteome</keyword>
<evidence type="ECO:0000259" key="11">
    <source>
        <dbReference type="PROSITE" id="PS50109"/>
    </source>
</evidence>
<dbReference type="Pfam" id="PF07568">
    <property type="entry name" value="HisKA_2"/>
    <property type="match status" value="1"/>
</dbReference>
<sequence>MVAESRERAAPPWRGIGRRIANACSPRTIRGRLLALLLACALPGALLAALLNAEGAFQEAEHSLRRRVAMARDLIAARIEARIEAVEQRLMGAAALMPQEALLARGGEAACAAILAALAPPAEMPRPEARNGAAMHALLAGDGTPLCVSPPDAAADWPFASLMWALRAATPAAGGIVDLLPSPNAPEGAAVAVAVPLGPAGGATRAVPGGGALVAALPLTRFAADVHAASTDAPSHLVWLANADAAEMVFAPPVPLTAVASAAPPPAGWLDAASPGAPPVALATAGGTPVLVAVARLAPGLTLILAEPSLEPLRAARREARRRFLELSLLFLANTAALAFGIGAWVVRPLEQLRETLPRWRGAAGPRPVLLDGERDRHWPDEVRDLAAGFEHAAERLAAQEAELRAALERSELLMAEVHHRVKNNLQIVSSLLNLQGARIAEPAARAEFEAARDRVRALATLHRHLYMHPDHEAIDLGAFIEELAGQIFQASGERPGDRIALAVRAPSLRISSDQAVPLALVITEAVTNALAYAFPGGRHGRLEVTLTAEGERARLSVRDDGVGGGLDRAADRRGLGNQLVRALARQLGGELRVETGAGTMVTLDFPLRPAALRPAPHRRAAPS</sequence>
<dbReference type="EMBL" id="BMKS01000007">
    <property type="protein sequence ID" value="GGG37272.1"/>
    <property type="molecule type" value="Genomic_DNA"/>
</dbReference>
<keyword evidence="9" id="KW-0175">Coiled coil</keyword>
<evidence type="ECO:0000256" key="4">
    <source>
        <dbReference type="ARBA" id="ARBA00022553"/>
    </source>
</evidence>
<evidence type="ECO:0000313" key="14">
    <source>
        <dbReference type="Proteomes" id="UP000597507"/>
    </source>
</evidence>
<dbReference type="InterPro" id="IPR005467">
    <property type="entry name" value="His_kinase_dom"/>
</dbReference>
<dbReference type="GO" id="GO:0004673">
    <property type="term" value="F:protein histidine kinase activity"/>
    <property type="evidence" value="ECO:0007669"/>
    <property type="project" value="UniProtKB-EC"/>
</dbReference>
<evidence type="ECO:0000313" key="13">
    <source>
        <dbReference type="EMBL" id="GGG37272.1"/>
    </source>
</evidence>
<gene>
    <name evidence="13" type="ORF">GCM10010964_26400</name>
</gene>
<keyword evidence="8" id="KW-0067">ATP-binding</keyword>
<evidence type="ECO:0000256" key="9">
    <source>
        <dbReference type="SAM" id="Coils"/>
    </source>
</evidence>
<evidence type="ECO:0000256" key="7">
    <source>
        <dbReference type="ARBA" id="ARBA00022777"/>
    </source>
</evidence>
<keyword evidence="6" id="KW-0547">Nucleotide-binding</keyword>
<feature type="coiled-coil region" evidence="9">
    <location>
        <begin position="390"/>
        <end position="417"/>
    </location>
</feature>
<evidence type="ECO:0000256" key="6">
    <source>
        <dbReference type="ARBA" id="ARBA00022741"/>
    </source>
</evidence>
<comment type="caution">
    <text evidence="13">The sequence shown here is derived from an EMBL/GenBank/DDBJ whole genome shotgun (WGS) entry which is preliminary data.</text>
</comment>
<dbReference type="InterPro" id="IPR003660">
    <property type="entry name" value="HAMP_dom"/>
</dbReference>
<dbReference type="PROSITE" id="PS50885">
    <property type="entry name" value="HAMP"/>
    <property type="match status" value="1"/>
</dbReference>
<dbReference type="Proteomes" id="UP000597507">
    <property type="component" value="Unassembled WGS sequence"/>
</dbReference>
<name>A0A8J2ZC72_9PROT</name>
<protein>
    <recommendedName>
        <fullName evidence="3">histidine kinase</fullName>
        <ecNumber evidence="3">2.7.13.3</ecNumber>
    </recommendedName>
</protein>
<keyword evidence="10" id="KW-0812">Transmembrane</keyword>
<keyword evidence="5" id="KW-0808">Transferase</keyword>
<evidence type="ECO:0000256" key="1">
    <source>
        <dbReference type="ARBA" id="ARBA00000085"/>
    </source>
</evidence>
<dbReference type="InterPro" id="IPR011495">
    <property type="entry name" value="Sig_transdc_His_kin_sub2_dim/P"/>
</dbReference>
<dbReference type="Gene3D" id="3.30.565.10">
    <property type="entry name" value="Histidine kinase-like ATPase, C-terminal domain"/>
    <property type="match status" value="1"/>
</dbReference>
<comment type="subcellular location">
    <subcellularLocation>
        <location evidence="2">Membrane</location>
    </subcellularLocation>
</comment>
<comment type="catalytic activity">
    <reaction evidence="1">
        <text>ATP + protein L-histidine = ADP + protein N-phospho-L-histidine.</text>
        <dbReference type="EC" id="2.7.13.3"/>
    </reaction>
</comment>
<keyword evidence="10" id="KW-1133">Transmembrane helix</keyword>
<evidence type="ECO:0000256" key="10">
    <source>
        <dbReference type="SAM" id="Phobius"/>
    </source>
</evidence>
<evidence type="ECO:0000256" key="2">
    <source>
        <dbReference type="ARBA" id="ARBA00004370"/>
    </source>
</evidence>
<dbReference type="Gene3D" id="3.30.450.20">
    <property type="entry name" value="PAS domain"/>
    <property type="match status" value="1"/>
</dbReference>
<evidence type="ECO:0000256" key="3">
    <source>
        <dbReference type="ARBA" id="ARBA00012438"/>
    </source>
</evidence>
<dbReference type="AlphaFoldDB" id="A0A8J2ZC72"/>
<feature type="transmembrane region" description="Helical" evidence="10">
    <location>
        <begin position="327"/>
        <end position="347"/>
    </location>
</feature>
<organism evidence="13 14">
    <name type="scientific">Caldovatus sediminis</name>
    <dbReference type="NCBI Taxonomy" id="2041189"/>
    <lineage>
        <taxon>Bacteria</taxon>
        <taxon>Pseudomonadati</taxon>
        <taxon>Pseudomonadota</taxon>
        <taxon>Alphaproteobacteria</taxon>
        <taxon>Acetobacterales</taxon>
        <taxon>Roseomonadaceae</taxon>
        <taxon>Caldovatus</taxon>
    </lineage>
</organism>
<dbReference type="EC" id="2.7.13.3" evidence="3"/>
<reference evidence="13 14" key="1">
    <citation type="journal article" date="2014" name="Int. J. Syst. Evol. Microbiol.">
        <title>Complete genome sequence of Corynebacterium casei LMG S-19264T (=DSM 44701T), isolated from a smear-ripened cheese.</title>
        <authorList>
            <consortium name="US DOE Joint Genome Institute (JGI-PGF)"/>
            <person name="Walter F."/>
            <person name="Albersmeier A."/>
            <person name="Kalinowski J."/>
            <person name="Ruckert C."/>
        </authorList>
    </citation>
    <scope>NUCLEOTIDE SEQUENCE [LARGE SCALE GENOMIC DNA]</scope>
    <source>
        <strain evidence="13 14">CGMCC 1.16330</strain>
    </source>
</reference>
<feature type="domain" description="HAMP" evidence="12">
    <location>
        <begin position="344"/>
        <end position="402"/>
    </location>
</feature>
<dbReference type="GO" id="GO:0016020">
    <property type="term" value="C:membrane"/>
    <property type="evidence" value="ECO:0007669"/>
    <property type="project" value="UniProtKB-SubCell"/>
</dbReference>
<keyword evidence="4" id="KW-0597">Phosphoprotein</keyword>
<dbReference type="PANTHER" id="PTHR41523">
    <property type="entry name" value="TWO-COMPONENT SYSTEM SENSOR PROTEIN"/>
    <property type="match status" value="1"/>
</dbReference>
<accession>A0A8J2ZC72</accession>
<evidence type="ECO:0000256" key="5">
    <source>
        <dbReference type="ARBA" id="ARBA00022679"/>
    </source>
</evidence>
<keyword evidence="7" id="KW-0418">Kinase</keyword>
<feature type="domain" description="Histidine kinase" evidence="11">
    <location>
        <begin position="417"/>
        <end position="610"/>
    </location>
</feature>
<dbReference type="SMART" id="SM00387">
    <property type="entry name" value="HATPase_c"/>
    <property type="match status" value="1"/>
</dbReference>
<dbReference type="GO" id="GO:0007165">
    <property type="term" value="P:signal transduction"/>
    <property type="evidence" value="ECO:0007669"/>
    <property type="project" value="InterPro"/>
</dbReference>
<dbReference type="InterPro" id="IPR003594">
    <property type="entry name" value="HATPase_dom"/>
</dbReference>
<evidence type="ECO:0000256" key="8">
    <source>
        <dbReference type="ARBA" id="ARBA00022840"/>
    </source>
</evidence>
<proteinExistence type="predicted"/>
<dbReference type="PROSITE" id="PS50109">
    <property type="entry name" value="HIS_KIN"/>
    <property type="match status" value="1"/>
</dbReference>